<evidence type="ECO:0000256" key="1">
    <source>
        <dbReference type="ARBA" id="ARBA00004496"/>
    </source>
</evidence>
<name>A0A3N4KQZ7_9PEZI</name>
<dbReference type="OrthoDB" id="194775at2759"/>
<dbReference type="PANTHER" id="PTHR15139">
    <property type="entry name" value="TUBULIN FOLDING COFACTOR C"/>
    <property type="match status" value="1"/>
</dbReference>
<dbReference type="PROSITE" id="PS51329">
    <property type="entry name" value="C_CAP_COFACTOR_C"/>
    <property type="match status" value="1"/>
</dbReference>
<dbReference type="PANTHER" id="PTHR15139:SF0">
    <property type="entry name" value="TUBULIN-SPECIFIC CHAPERONE C"/>
    <property type="match status" value="1"/>
</dbReference>
<evidence type="ECO:0000313" key="9">
    <source>
        <dbReference type="Proteomes" id="UP000277580"/>
    </source>
</evidence>
<dbReference type="STRING" id="1392247.A0A3N4KQZ7"/>
<accession>A0A3N4KQZ7</accession>
<dbReference type="Gene3D" id="2.160.20.70">
    <property type="match status" value="1"/>
</dbReference>
<gene>
    <name evidence="8" type="ORF">P167DRAFT_535336</name>
</gene>
<evidence type="ECO:0000259" key="7">
    <source>
        <dbReference type="PROSITE" id="PS51329"/>
    </source>
</evidence>
<dbReference type="InterPro" id="IPR016098">
    <property type="entry name" value="CAP/MinC_C"/>
</dbReference>
<dbReference type="GO" id="GO:0005737">
    <property type="term" value="C:cytoplasm"/>
    <property type="evidence" value="ECO:0007669"/>
    <property type="project" value="UniProtKB-SubCell"/>
</dbReference>
<keyword evidence="9" id="KW-1185">Reference proteome</keyword>
<dbReference type="InterPro" id="IPR006599">
    <property type="entry name" value="CARP_motif"/>
</dbReference>
<keyword evidence="4" id="KW-0007">Acetylation</keyword>
<dbReference type="InterPro" id="IPR012945">
    <property type="entry name" value="Tubulin-bd_cofactor_C_dom"/>
</dbReference>
<feature type="domain" description="C-CAP/cofactor C-like" evidence="7">
    <location>
        <begin position="122"/>
        <end position="273"/>
    </location>
</feature>
<dbReference type="InterPro" id="IPR031925">
    <property type="entry name" value="TBCC_N"/>
</dbReference>
<evidence type="ECO:0000313" key="8">
    <source>
        <dbReference type="EMBL" id="RPB12930.1"/>
    </source>
</evidence>
<evidence type="ECO:0000256" key="2">
    <source>
        <dbReference type="ARBA" id="ARBA00008848"/>
    </source>
</evidence>
<comment type="similarity">
    <text evidence="2">Belongs to the TBCC family.</text>
</comment>
<dbReference type="SMART" id="SM00673">
    <property type="entry name" value="CARP"/>
    <property type="match status" value="1"/>
</dbReference>
<dbReference type="GO" id="GO:0007023">
    <property type="term" value="P:post-chaperonin tubulin folding pathway"/>
    <property type="evidence" value="ECO:0007669"/>
    <property type="project" value="InterPro"/>
</dbReference>
<comment type="subcellular location">
    <subcellularLocation>
        <location evidence="1">Cytoplasm</location>
    </subcellularLocation>
</comment>
<dbReference type="Gene3D" id="1.20.58.1250">
    <property type="entry name" value="Tubulin Binding Cofactor C, N-terminal domain"/>
    <property type="match status" value="1"/>
</dbReference>
<evidence type="ECO:0000256" key="4">
    <source>
        <dbReference type="ARBA" id="ARBA00022990"/>
    </source>
</evidence>
<comment type="subunit">
    <text evidence="6">Supercomplex made of cofactors A to E. Cofactors A and D function by capturing and stabilizing tubulin in a quasi-native conformation. Cofactor E binds to the cofactor D-tubulin complex; interaction with cofactor C then causes the release of tubulin polypeptides that are committed to the native state.</text>
</comment>
<protein>
    <submittedName>
        <fullName evidence="8">TBCC-domain-containing protein</fullName>
    </submittedName>
</protein>
<keyword evidence="5" id="KW-0143">Chaperone</keyword>
<dbReference type="Pfam" id="PF16752">
    <property type="entry name" value="TBCC_N"/>
    <property type="match status" value="1"/>
</dbReference>
<keyword evidence="3" id="KW-0963">Cytoplasm</keyword>
<dbReference type="AlphaFoldDB" id="A0A3N4KQZ7"/>
<dbReference type="GO" id="GO:0015631">
    <property type="term" value="F:tubulin binding"/>
    <property type="evidence" value="ECO:0007669"/>
    <property type="project" value="InterPro"/>
</dbReference>
<dbReference type="Proteomes" id="UP000277580">
    <property type="component" value="Unassembled WGS sequence"/>
</dbReference>
<dbReference type="InterPro" id="IPR027684">
    <property type="entry name" value="TBCC"/>
</dbReference>
<evidence type="ECO:0000256" key="5">
    <source>
        <dbReference type="ARBA" id="ARBA00023186"/>
    </source>
</evidence>
<proteinExistence type="inferred from homology"/>
<reference evidence="8 9" key="1">
    <citation type="journal article" date="2018" name="Nat. Ecol. Evol.">
        <title>Pezizomycetes genomes reveal the molecular basis of ectomycorrhizal truffle lifestyle.</title>
        <authorList>
            <person name="Murat C."/>
            <person name="Payen T."/>
            <person name="Noel B."/>
            <person name="Kuo A."/>
            <person name="Morin E."/>
            <person name="Chen J."/>
            <person name="Kohler A."/>
            <person name="Krizsan K."/>
            <person name="Balestrini R."/>
            <person name="Da Silva C."/>
            <person name="Montanini B."/>
            <person name="Hainaut M."/>
            <person name="Levati E."/>
            <person name="Barry K.W."/>
            <person name="Belfiori B."/>
            <person name="Cichocki N."/>
            <person name="Clum A."/>
            <person name="Dockter R.B."/>
            <person name="Fauchery L."/>
            <person name="Guy J."/>
            <person name="Iotti M."/>
            <person name="Le Tacon F."/>
            <person name="Lindquist E.A."/>
            <person name="Lipzen A."/>
            <person name="Malagnac F."/>
            <person name="Mello A."/>
            <person name="Molinier V."/>
            <person name="Miyauchi S."/>
            <person name="Poulain J."/>
            <person name="Riccioni C."/>
            <person name="Rubini A."/>
            <person name="Sitrit Y."/>
            <person name="Splivallo R."/>
            <person name="Traeger S."/>
            <person name="Wang M."/>
            <person name="Zifcakova L."/>
            <person name="Wipf D."/>
            <person name="Zambonelli A."/>
            <person name="Paolocci F."/>
            <person name="Nowrousian M."/>
            <person name="Ottonello S."/>
            <person name="Baldrian P."/>
            <person name="Spatafora J.W."/>
            <person name="Henrissat B."/>
            <person name="Nagy L.G."/>
            <person name="Aury J.M."/>
            <person name="Wincker P."/>
            <person name="Grigoriev I.V."/>
            <person name="Bonfante P."/>
            <person name="Martin F.M."/>
        </authorList>
    </citation>
    <scope>NUCLEOTIDE SEQUENCE [LARGE SCALE GENOMIC DNA]</scope>
    <source>
        <strain evidence="8 9">CCBAS932</strain>
    </source>
</reference>
<dbReference type="InterPro" id="IPR038397">
    <property type="entry name" value="TBCC_N_sf"/>
</dbReference>
<organism evidence="8 9">
    <name type="scientific">Morchella conica CCBAS932</name>
    <dbReference type="NCBI Taxonomy" id="1392247"/>
    <lineage>
        <taxon>Eukaryota</taxon>
        <taxon>Fungi</taxon>
        <taxon>Dikarya</taxon>
        <taxon>Ascomycota</taxon>
        <taxon>Pezizomycotina</taxon>
        <taxon>Pezizomycetes</taxon>
        <taxon>Pezizales</taxon>
        <taxon>Morchellaceae</taxon>
        <taxon>Morchella</taxon>
    </lineage>
</organism>
<dbReference type="InParanoid" id="A0A3N4KQZ7"/>
<sequence length="318" mass="34777">MDFEDDTKQSFYGHFLEMQTALEAQIENLPGVDASVRPEAIDACLASIAQLSGVVKDASSYLPAYDQRSYSETIRDLSEKLAEMRRSLAPKQKFSFKNRKKDTSAGIGGAVKFSSTHSTEKPAAVSAVPEANNLVISQQSGKNLCPDPPAAASSFSSLLLSDIEGCVVLFPAGRTFFKSASVKGISRSLLFLGGAVNGPLHVTGLRDVTVVVACRQLRMHEAVNVDLYLLCTSRPIIEDCSGVRFAPLGKEGLGEAWEGVQRNMWDQVDDFKWLKSEHSPNWAVLPESERVSAERWEKVREMGLDEGLKAFVNKSTTL</sequence>
<dbReference type="EMBL" id="ML119125">
    <property type="protein sequence ID" value="RPB12930.1"/>
    <property type="molecule type" value="Genomic_DNA"/>
</dbReference>
<evidence type="ECO:0000256" key="3">
    <source>
        <dbReference type="ARBA" id="ARBA00022490"/>
    </source>
</evidence>
<evidence type="ECO:0000256" key="6">
    <source>
        <dbReference type="ARBA" id="ARBA00026055"/>
    </source>
</evidence>
<dbReference type="Pfam" id="PF07986">
    <property type="entry name" value="TBCC"/>
    <property type="match status" value="1"/>
</dbReference>
<dbReference type="GO" id="GO:0007021">
    <property type="term" value="P:tubulin complex assembly"/>
    <property type="evidence" value="ECO:0007669"/>
    <property type="project" value="TreeGrafter"/>
</dbReference>
<dbReference type="InterPro" id="IPR017901">
    <property type="entry name" value="C-CAP_CF_C-like"/>
</dbReference>